<keyword evidence="5" id="KW-1185">Reference proteome</keyword>
<feature type="domain" description="N-acetyltransferase" evidence="3">
    <location>
        <begin position="4"/>
        <end position="176"/>
    </location>
</feature>
<dbReference type="SUPFAM" id="SSF55729">
    <property type="entry name" value="Acyl-CoA N-acyltransferases (Nat)"/>
    <property type="match status" value="1"/>
</dbReference>
<keyword evidence="4" id="KW-0689">Ribosomal protein</keyword>
<dbReference type="EMBL" id="PVTF01000004">
    <property type="protein sequence ID" value="PRY42538.1"/>
    <property type="molecule type" value="Genomic_DNA"/>
</dbReference>
<dbReference type="InterPro" id="IPR050832">
    <property type="entry name" value="Bact_Acetyltransf"/>
</dbReference>
<evidence type="ECO:0000256" key="2">
    <source>
        <dbReference type="ARBA" id="ARBA00023315"/>
    </source>
</evidence>
<keyword evidence="4" id="KW-0687">Ribonucleoprotein</keyword>
<keyword evidence="1" id="KW-0808">Transferase</keyword>
<dbReference type="Gene3D" id="3.40.630.30">
    <property type="match status" value="1"/>
</dbReference>
<organism evidence="4 5">
    <name type="scientific">Umezawaea tangerina</name>
    <dbReference type="NCBI Taxonomy" id="84725"/>
    <lineage>
        <taxon>Bacteria</taxon>
        <taxon>Bacillati</taxon>
        <taxon>Actinomycetota</taxon>
        <taxon>Actinomycetes</taxon>
        <taxon>Pseudonocardiales</taxon>
        <taxon>Pseudonocardiaceae</taxon>
        <taxon>Umezawaea</taxon>
    </lineage>
</organism>
<reference evidence="4 5" key="1">
    <citation type="submission" date="2018-03" db="EMBL/GenBank/DDBJ databases">
        <title>Genomic Encyclopedia of Archaeal and Bacterial Type Strains, Phase II (KMG-II): from individual species to whole genera.</title>
        <authorList>
            <person name="Goeker M."/>
        </authorList>
    </citation>
    <scope>NUCLEOTIDE SEQUENCE [LARGE SCALE GENOMIC DNA]</scope>
    <source>
        <strain evidence="4 5">DSM 44720</strain>
    </source>
</reference>
<dbReference type="PANTHER" id="PTHR43877">
    <property type="entry name" value="AMINOALKYLPHOSPHONATE N-ACETYLTRANSFERASE-RELATED-RELATED"/>
    <property type="match status" value="1"/>
</dbReference>
<sequence>MADAAVRPAQPDDVAEIARIHLDTWRTAYAGILPPSVFESFDAEEARRAWADAVEHAHVFLATEGTWVVGFVVAGSAPEQEVADADGSLPADFETTALVSTLLVEPRWGRRGHGGRLIATAAHALRDQGASRAVAWVPEADRATKSFYERVGWAADGTVRTLDAGGRPLREIRMTGGLALLLQH</sequence>
<gene>
    <name evidence="4" type="ORF">CLV43_104372</name>
</gene>
<evidence type="ECO:0000259" key="3">
    <source>
        <dbReference type="PROSITE" id="PS51186"/>
    </source>
</evidence>
<dbReference type="Pfam" id="PF00583">
    <property type="entry name" value="Acetyltransf_1"/>
    <property type="match status" value="1"/>
</dbReference>
<name>A0A2T0TA70_9PSEU</name>
<dbReference type="AlphaFoldDB" id="A0A2T0TA70"/>
<dbReference type="OrthoDB" id="5243635at2"/>
<dbReference type="RefSeq" id="WP_106187931.1">
    <property type="nucleotide sequence ID" value="NZ_PVTF01000004.1"/>
</dbReference>
<dbReference type="GO" id="GO:0005840">
    <property type="term" value="C:ribosome"/>
    <property type="evidence" value="ECO:0007669"/>
    <property type="project" value="UniProtKB-KW"/>
</dbReference>
<dbReference type="GO" id="GO:0016747">
    <property type="term" value="F:acyltransferase activity, transferring groups other than amino-acyl groups"/>
    <property type="evidence" value="ECO:0007669"/>
    <property type="project" value="InterPro"/>
</dbReference>
<dbReference type="InterPro" id="IPR000182">
    <property type="entry name" value="GNAT_dom"/>
</dbReference>
<evidence type="ECO:0000313" key="5">
    <source>
        <dbReference type="Proteomes" id="UP000239494"/>
    </source>
</evidence>
<comment type="caution">
    <text evidence="4">The sequence shown here is derived from an EMBL/GenBank/DDBJ whole genome shotgun (WGS) entry which is preliminary data.</text>
</comment>
<dbReference type="PANTHER" id="PTHR43877:SF1">
    <property type="entry name" value="ACETYLTRANSFERASE"/>
    <property type="match status" value="1"/>
</dbReference>
<evidence type="ECO:0000313" key="4">
    <source>
        <dbReference type="EMBL" id="PRY42538.1"/>
    </source>
</evidence>
<keyword evidence="2" id="KW-0012">Acyltransferase</keyword>
<protein>
    <submittedName>
        <fullName evidence="4">Ribosomal protein S18 acetylase RimI-like enzyme</fullName>
    </submittedName>
</protein>
<dbReference type="PROSITE" id="PS51186">
    <property type="entry name" value="GNAT"/>
    <property type="match status" value="1"/>
</dbReference>
<accession>A0A2T0TA70</accession>
<proteinExistence type="predicted"/>
<dbReference type="Proteomes" id="UP000239494">
    <property type="component" value="Unassembled WGS sequence"/>
</dbReference>
<dbReference type="InterPro" id="IPR016181">
    <property type="entry name" value="Acyl_CoA_acyltransferase"/>
</dbReference>
<evidence type="ECO:0000256" key="1">
    <source>
        <dbReference type="ARBA" id="ARBA00022679"/>
    </source>
</evidence>